<proteinExistence type="predicted"/>
<reference evidence="2 3" key="1">
    <citation type="submission" date="2019-03" db="EMBL/GenBank/DDBJ databases">
        <title>First draft genome of Liparis tanakae, snailfish: a comprehensive survey of snailfish specific genes.</title>
        <authorList>
            <person name="Kim W."/>
            <person name="Song I."/>
            <person name="Jeong J.-H."/>
            <person name="Kim D."/>
            <person name="Kim S."/>
            <person name="Ryu S."/>
            <person name="Song J.Y."/>
            <person name="Lee S.K."/>
        </authorList>
    </citation>
    <scope>NUCLEOTIDE SEQUENCE [LARGE SCALE GENOMIC DNA]</scope>
    <source>
        <tissue evidence="2">Muscle</tissue>
    </source>
</reference>
<accession>A0A4Z2GA05</accession>
<evidence type="ECO:0000313" key="2">
    <source>
        <dbReference type="EMBL" id="TNN49773.1"/>
    </source>
</evidence>
<feature type="compositionally biased region" description="Basic and acidic residues" evidence="1">
    <location>
        <begin position="17"/>
        <end position="41"/>
    </location>
</feature>
<protein>
    <submittedName>
        <fullName evidence="2">Uncharacterized protein</fullName>
    </submittedName>
</protein>
<gene>
    <name evidence="2" type="ORF">EYF80_039997</name>
</gene>
<keyword evidence="3" id="KW-1185">Reference proteome</keyword>
<comment type="caution">
    <text evidence="2">The sequence shown here is derived from an EMBL/GenBank/DDBJ whole genome shotgun (WGS) entry which is preliminary data.</text>
</comment>
<feature type="region of interest" description="Disordered" evidence="1">
    <location>
        <begin position="57"/>
        <end position="77"/>
    </location>
</feature>
<sequence>MQAGGSTSSPRLNYSSDRSEESERGERAERRAADDLPDSRQFKHLAQLSTVGTLCVHGARRRSITRRRSKEDAGNLQ</sequence>
<feature type="compositionally biased region" description="Polar residues" evidence="1">
    <location>
        <begin position="1"/>
        <end position="14"/>
    </location>
</feature>
<evidence type="ECO:0000313" key="3">
    <source>
        <dbReference type="Proteomes" id="UP000314294"/>
    </source>
</evidence>
<dbReference type="AlphaFoldDB" id="A0A4Z2GA05"/>
<organism evidence="2 3">
    <name type="scientific">Liparis tanakae</name>
    <name type="common">Tanaka's snailfish</name>
    <dbReference type="NCBI Taxonomy" id="230148"/>
    <lineage>
        <taxon>Eukaryota</taxon>
        <taxon>Metazoa</taxon>
        <taxon>Chordata</taxon>
        <taxon>Craniata</taxon>
        <taxon>Vertebrata</taxon>
        <taxon>Euteleostomi</taxon>
        <taxon>Actinopterygii</taxon>
        <taxon>Neopterygii</taxon>
        <taxon>Teleostei</taxon>
        <taxon>Neoteleostei</taxon>
        <taxon>Acanthomorphata</taxon>
        <taxon>Eupercaria</taxon>
        <taxon>Perciformes</taxon>
        <taxon>Cottioidei</taxon>
        <taxon>Cottales</taxon>
        <taxon>Liparidae</taxon>
        <taxon>Liparis</taxon>
    </lineage>
</organism>
<dbReference type="Proteomes" id="UP000314294">
    <property type="component" value="Unassembled WGS sequence"/>
</dbReference>
<feature type="region of interest" description="Disordered" evidence="1">
    <location>
        <begin position="1"/>
        <end position="41"/>
    </location>
</feature>
<dbReference type="EMBL" id="SRLO01000641">
    <property type="protein sequence ID" value="TNN49773.1"/>
    <property type="molecule type" value="Genomic_DNA"/>
</dbReference>
<evidence type="ECO:0000256" key="1">
    <source>
        <dbReference type="SAM" id="MobiDB-lite"/>
    </source>
</evidence>
<name>A0A4Z2GA05_9TELE</name>
<feature type="compositionally biased region" description="Basic residues" evidence="1">
    <location>
        <begin position="58"/>
        <end position="68"/>
    </location>
</feature>